<dbReference type="InterPro" id="IPR021410">
    <property type="entry name" value="FAF"/>
</dbReference>
<protein>
    <recommendedName>
        <fullName evidence="3">FAF domain-containing protein</fullName>
    </recommendedName>
</protein>
<evidence type="ECO:0000256" key="1">
    <source>
        <dbReference type="ARBA" id="ARBA00008690"/>
    </source>
</evidence>
<feature type="domain" description="FAF" evidence="3">
    <location>
        <begin position="141"/>
        <end position="193"/>
    </location>
</feature>
<keyword evidence="5" id="KW-1185">Reference proteome</keyword>
<evidence type="ECO:0000313" key="4">
    <source>
        <dbReference type="EMBL" id="KAL3626241.1"/>
    </source>
</evidence>
<dbReference type="InterPro" id="IPR046431">
    <property type="entry name" value="FAF_dom"/>
</dbReference>
<gene>
    <name evidence="4" type="ORF">CASFOL_029790</name>
</gene>
<sequence>MSTTIFQNRGSPCFESLLSETTTSTTTLKLKLAAAPPSDIDRPTNLKFGNLDFPQTVYKETEDSYYTERDNYTSCPWAKKSSFPILSARSLELCTENLGSETGSEILTDGDAAVIFSSTNSSDCSAPKQRKLNSEKKPNHSFPPPLTTMCGARSLQVQRHREGGRLIIEAVEAPFSNCYMQAERSDGRLRLSFLTAEATCADEEEDDGEWDGELAAEEVEKQEEKFEEVANEVELDYPKEEIEHEDEINNNNNLEMEIEMEKYQWLSRCKEEGGHANKGVCGNWKPAFWVAIT</sequence>
<name>A0ABD3C8X5_9LAMI</name>
<dbReference type="PANTHER" id="PTHR33155:SF4">
    <property type="entry name" value="PROTEIN FANTASTIC FOUR 3"/>
    <property type="match status" value="1"/>
</dbReference>
<evidence type="ECO:0000313" key="5">
    <source>
        <dbReference type="Proteomes" id="UP001632038"/>
    </source>
</evidence>
<comment type="similarity">
    <text evidence="1">Belongs to the fantastic four family.</text>
</comment>
<dbReference type="PANTHER" id="PTHR33155">
    <property type="entry name" value="FANTASTIC FOUR-LIKE PROTEIN (DUF3049)"/>
    <property type="match status" value="1"/>
</dbReference>
<dbReference type="Pfam" id="PF11250">
    <property type="entry name" value="FAF"/>
    <property type="match status" value="1"/>
</dbReference>
<evidence type="ECO:0000256" key="2">
    <source>
        <dbReference type="SAM" id="MobiDB-lite"/>
    </source>
</evidence>
<proteinExistence type="inferred from homology"/>
<dbReference type="EMBL" id="JAVIJP010000047">
    <property type="protein sequence ID" value="KAL3626241.1"/>
    <property type="molecule type" value="Genomic_DNA"/>
</dbReference>
<reference evidence="5" key="1">
    <citation type="journal article" date="2024" name="IScience">
        <title>Strigolactones Initiate the Formation of Haustorium-like Structures in Castilleja.</title>
        <authorList>
            <person name="Buerger M."/>
            <person name="Peterson D."/>
            <person name="Chory J."/>
        </authorList>
    </citation>
    <scope>NUCLEOTIDE SEQUENCE [LARGE SCALE GENOMIC DNA]</scope>
</reference>
<dbReference type="AlphaFoldDB" id="A0ABD3C8X5"/>
<feature type="region of interest" description="Disordered" evidence="2">
    <location>
        <begin position="119"/>
        <end position="145"/>
    </location>
</feature>
<organism evidence="4 5">
    <name type="scientific">Castilleja foliolosa</name>
    <dbReference type="NCBI Taxonomy" id="1961234"/>
    <lineage>
        <taxon>Eukaryota</taxon>
        <taxon>Viridiplantae</taxon>
        <taxon>Streptophyta</taxon>
        <taxon>Embryophyta</taxon>
        <taxon>Tracheophyta</taxon>
        <taxon>Spermatophyta</taxon>
        <taxon>Magnoliopsida</taxon>
        <taxon>eudicotyledons</taxon>
        <taxon>Gunneridae</taxon>
        <taxon>Pentapetalae</taxon>
        <taxon>asterids</taxon>
        <taxon>lamiids</taxon>
        <taxon>Lamiales</taxon>
        <taxon>Orobanchaceae</taxon>
        <taxon>Pedicularideae</taxon>
        <taxon>Castillejinae</taxon>
        <taxon>Castilleja</taxon>
    </lineage>
</organism>
<comment type="caution">
    <text evidence="4">The sequence shown here is derived from an EMBL/GenBank/DDBJ whole genome shotgun (WGS) entry which is preliminary data.</text>
</comment>
<evidence type="ECO:0000259" key="3">
    <source>
        <dbReference type="Pfam" id="PF11250"/>
    </source>
</evidence>
<dbReference type="Proteomes" id="UP001632038">
    <property type="component" value="Unassembled WGS sequence"/>
</dbReference>
<accession>A0ABD3C8X5</accession>